<dbReference type="GO" id="GO:0005730">
    <property type="term" value="C:nucleolus"/>
    <property type="evidence" value="ECO:0007669"/>
    <property type="project" value="TreeGrafter"/>
</dbReference>
<sequence>MVSFSCEVCNDTVIKKKLNQHAQRCHGAYFTCIDCSTTFHGNDHNNHTQCITEDEKYQKKLYKPKKQQKVEKKEIKPVEKPIVKKVEKKEKKSKTEGVSKYVDTESNLYKILKKVAKDKNVSLKDAIKELKINKEDGKLYIY</sequence>
<dbReference type="PANTHER" id="PTHR13100:SF10">
    <property type="entry name" value="CELL GROWTH-REGULATING NUCLEOLAR PROTEIN"/>
    <property type="match status" value="1"/>
</dbReference>
<dbReference type="InterPro" id="IPR039999">
    <property type="entry name" value="LYAR"/>
</dbReference>
<gene>
    <name evidence="10" type="ORF">CANVERA_P0002</name>
</gene>
<keyword evidence="2" id="KW-0479">Metal-binding</keyword>
<keyword evidence="4 8" id="KW-0863">Zinc-finger</keyword>
<evidence type="ECO:0000313" key="11">
    <source>
        <dbReference type="Proteomes" id="UP001152885"/>
    </source>
</evidence>
<evidence type="ECO:0000313" key="10">
    <source>
        <dbReference type="EMBL" id="CAI5755486.1"/>
    </source>
</evidence>
<feature type="domain" description="Zinc finger C2H2 LYAR-type" evidence="9">
    <location>
        <begin position="30"/>
        <end position="57"/>
    </location>
</feature>
<organism evidence="10 11">
    <name type="scientific">Candida verbasci</name>
    <dbReference type="NCBI Taxonomy" id="1227364"/>
    <lineage>
        <taxon>Eukaryota</taxon>
        <taxon>Fungi</taxon>
        <taxon>Dikarya</taxon>
        <taxon>Ascomycota</taxon>
        <taxon>Saccharomycotina</taxon>
        <taxon>Pichiomycetes</taxon>
        <taxon>Debaryomycetaceae</taxon>
        <taxon>Candida/Lodderomyces clade</taxon>
        <taxon>Candida</taxon>
    </lineage>
</organism>
<keyword evidence="3" id="KW-0677">Repeat</keyword>
<dbReference type="PROSITE" id="PS51804">
    <property type="entry name" value="ZF_C2HC_LYAR"/>
    <property type="match status" value="2"/>
</dbReference>
<dbReference type="PANTHER" id="PTHR13100">
    <property type="entry name" value="CELL GROWTH-REGULATING NUCLEOLAR PROTEIN LYAR"/>
    <property type="match status" value="1"/>
</dbReference>
<evidence type="ECO:0000256" key="4">
    <source>
        <dbReference type="ARBA" id="ARBA00022771"/>
    </source>
</evidence>
<dbReference type="SUPFAM" id="SSF57667">
    <property type="entry name" value="beta-beta-alpha zinc fingers"/>
    <property type="match status" value="2"/>
</dbReference>
<evidence type="ECO:0000259" key="9">
    <source>
        <dbReference type="Pfam" id="PF08790"/>
    </source>
</evidence>
<dbReference type="AlphaFoldDB" id="A0A9W4TSB9"/>
<evidence type="ECO:0000256" key="5">
    <source>
        <dbReference type="ARBA" id="ARBA00022833"/>
    </source>
</evidence>
<dbReference type="OrthoDB" id="21474at2759"/>
<protein>
    <recommendedName>
        <fullName evidence="9">Zinc finger C2H2 LYAR-type domain-containing protein</fullName>
    </recommendedName>
</protein>
<proteinExistence type="inferred from homology"/>
<evidence type="ECO:0000256" key="2">
    <source>
        <dbReference type="ARBA" id="ARBA00022723"/>
    </source>
</evidence>
<evidence type="ECO:0000256" key="8">
    <source>
        <dbReference type="PROSITE-ProRule" id="PRU01145"/>
    </source>
</evidence>
<dbReference type="Gene3D" id="3.30.1490.490">
    <property type="match status" value="1"/>
</dbReference>
<comment type="caution">
    <text evidence="10">The sequence shown here is derived from an EMBL/GenBank/DDBJ whole genome shotgun (WGS) entry which is preliminary data.</text>
</comment>
<keyword evidence="6" id="KW-0539">Nucleus</keyword>
<name>A0A9W4TSB9_9ASCO</name>
<dbReference type="GO" id="GO:0008270">
    <property type="term" value="F:zinc ion binding"/>
    <property type="evidence" value="ECO:0007669"/>
    <property type="project" value="UniProtKB-KW"/>
</dbReference>
<comment type="similarity">
    <text evidence="7">Belongs to the UPF0743 family.</text>
</comment>
<dbReference type="GO" id="GO:0000122">
    <property type="term" value="P:negative regulation of transcription by RNA polymerase II"/>
    <property type="evidence" value="ECO:0007669"/>
    <property type="project" value="TreeGrafter"/>
</dbReference>
<dbReference type="InterPro" id="IPR036236">
    <property type="entry name" value="Znf_C2H2_sf"/>
</dbReference>
<dbReference type="InterPro" id="IPR014898">
    <property type="entry name" value="Znf_C2H2_LYAR"/>
</dbReference>
<comment type="subcellular location">
    <subcellularLocation>
        <location evidence="1">Nucleus</location>
    </subcellularLocation>
</comment>
<accession>A0A9W4TSB9</accession>
<evidence type="ECO:0000256" key="3">
    <source>
        <dbReference type="ARBA" id="ARBA00022737"/>
    </source>
</evidence>
<dbReference type="Proteomes" id="UP001152885">
    <property type="component" value="Unassembled WGS sequence"/>
</dbReference>
<reference evidence="10" key="1">
    <citation type="submission" date="2022-12" db="EMBL/GenBank/DDBJ databases">
        <authorList>
            <person name="Brejova B."/>
        </authorList>
    </citation>
    <scope>NUCLEOTIDE SEQUENCE</scope>
</reference>
<keyword evidence="5" id="KW-0862">Zinc</keyword>
<dbReference type="Pfam" id="PF08790">
    <property type="entry name" value="zf-LYAR"/>
    <property type="match status" value="1"/>
</dbReference>
<dbReference type="GO" id="GO:0003677">
    <property type="term" value="F:DNA binding"/>
    <property type="evidence" value="ECO:0007669"/>
    <property type="project" value="InterPro"/>
</dbReference>
<evidence type="ECO:0000256" key="7">
    <source>
        <dbReference type="ARBA" id="ARBA00061084"/>
    </source>
</evidence>
<dbReference type="EMBL" id="CANTUO010000001">
    <property type="protein sequence ID" value="CAI5755486.1"/>
    <property type="molecule type" value="Genomic_DNA"/>
</dbReference>
<evidence type="ECO:0000256" key="1">
    <source>
        <dbReference type="ARBA" id="ARBA00004123"/>
    </source>
</evidence>
<keyword evidence="11" id="KW-1185">Reference proteome</keyword>
<dbReference type="FunFam" id="3.30.1490.490:FF:000001">
    <property type="entry name" value="cell growth-regulating nucleolar protein-like"/>
    <property type="match status" value="1"/>
</dbReference>
<evidence type="ECO:0000256" key="6">
    <source>
        <dbReference type="ARBA" id="ARBA00023242"/>
    </source>
</evidence>
<dbReference type="GO" id="GO:0006364">
    <property type="term" value="P:rRNA processing"/>
    <property type="evidence" value="ECO:0007669"/>
    <property type="project" value="TreeGrafter"/>
</dbReference>